<sequence>MVAITSLCVMISFCYTDVKTGMHQLY</sequence>
<evidence type="ECO:0000313" key="1">
    <source>
        <dbReference type="Proteomes" id="UP000095283"/>
    </source>
</evidence>
<protein>
    <submittedName>
        <fullName evidence="2">NADH dehydrogenase subunit 5</fullName>
    </submittedName>
</protein>
<dbReference type="AlphaFoldDB" id="A0A1I7WDU9"/>
<proteinExistence type="predicted"/>
<reference evidence="2" key="1">
    <citation type="submission" date="2016-11" db="UniProtKB">
        <authorList>
            <consortium name="WormBaseParasite"/>
        </authorList>
    </citation>
    <scope>IDENTIFICATION</scope>
</reference>
<accession>A0A1I7WDU9</accession>
<evidence type="ECO:0000313" key="2">
    <source>
        <dbReference type="WBParaSite" id="Hba_03115"/>
    </source>
</evidence>
<dbReference type="Proteomes" id="UP000095283">
    <property type="component" value="Unplaced"/>
</dbReference>
<organism evidence="1 2">
    <name type="scientific">Heterorhabditis bacteriophora</name>
    <name type="common">Entomopathogenic nematode worm</name>
    <dbReference type="NCBI Taxonomy" id="37862"/>
    <lineage>
        <taxon>Eukaryota</taxon>
        <taxon>Metazoa</taxon>
        <taxon>Ecdysozoa</taxon>
        <taxon>Nematoda</taxon>
        <taxon>Chromadorea</taxon>
        <taxon>Rhabditida</taxon>
        <taxon>Rhabditina</taxon>
        <taxon>Rhabditomorpha</taxon>
        <taxon>Strongyloidea</taxon>
        <taxon>Heterorhabditidae</taxon>
        <taxon>Heterorhabditis</taxon>
    </lineage>
</organism>
<name>A0A1I7WDU9_HETBA</name>
<keyword evidence="1" id="KW-1185">Reference proteome</keyword>
<dbReference type="WBParaSite" id="Hba_03115">
    <property type="protein sequence ID" value="Hba_03115"/>
    <property type="gene ID" value="Hba_03115"/>
</dbReference>